<keyword evidence="2" id="KW-1185">Reference proteome</keyword>
<dbReference type="AlphaFoldDB" id="A0A9D4HCQ0"/>
<name>A0A9D4HCQ0_DREPO</name>
<protein>
    <submittedName>
        <fullName evidence="1">Uncharacterized protein</fullName>
    </submittedName>
</protein>
<evidence type="ECO:0000313" key="2">
    <source>
        <dbReference type="Proteomes" id="UP000828390"/>
    </source>
</evidence>
<accession>A0A9D4HCQ0</accession>
<organism evidence="1 2">
    <name type="scientific">Dreissena polymorpha</name>
    <name type="common">Zebra mussel</name>
    <name type="synonym">Mytilus polymorpha</name>
    <dbReference type="NCBI Taxonomy" id="45954"/>
    <lineage>
        <taxon>Eukaryota</taxon>
        <taxon>Metazoa</taxon>
        <taxon>Spiralia</taxon>
        <taxon>Lophotrochozoa</taxon>
        <taxon>Mollusca</taxon>
        <taxon>Bivalvia</taxon>
        <taxon>Autobranchia</taxon>
        <taxon>Heteroconchia</taxon>
        <taxon>Euheterodonta</taxon>
        <taxon>Imparidentia</taxon>
        <taxon>Neoheterodontei</taxon>
        <taxon>Myida</taxon>
        <taxon>Dreissenoidea</taxon>
        <taxon>Dreissenidae</taxon>
        <taxon>Dreissena</taxon>
    </lineage>
</organism>
<gene>
    <name evidence="1" type="ORF">DPMN_131333</name>
</gene>
<comment type="caution">
    <text evidence="1">The sequence shown here is derived from an EMBL/GenBank/DDBJ whole genome shotgun (WGS) entry which is preliminary data.</text>
</comment>
<evidence type="ECO:0000313" key="1">
    <source>
        <dbReference type="EMBL" id="KAH3829337.1"/>
    </source>
</evidence>
<dbReference type="Proteomes" id="UP000828390">
    <property type="component" value="Unassembled WGS sequence"/>
</dbReference>
<reference evidence="1" key="1">
    <citation type="journal article" date="2019" name="bioRxiv">
        <title>The Genome of the Zebra Mussel, Dreissena polymorpha: A Resource for Invasive Species Research.</title>
        <authorList>
            <person name="McCartney M.A."/>
            <person name="Auch B."/>
            <person name="Kono T."/>
            <person name="Mallez S."/>
            <person name="Zhang Y."/>
            <person name="Obille A."/>
            <person name="Becker A."/>
            <person name="Abrahante J.E."/>
            <person name="Garbe J."/>
            <person name="Badalamenti J.P."/>
            <person name="Herman A."/>
            <person name="Mangelson H."/>
            <person name="Liachko I."/>
            <person name="Sullivan S."/>
            <person name="Sone E.D."/>
            <person name="Koren S."/>
            <person name="Silverstein K.A.T."/>
            <person name="Beckman K.B."/>
            <person name="Gohl D.M."/>
        </authorList>
    </citation>
    <scope>NUCLEOTIDE SEQUENCE</scope>
    <source>
        <strain evidence="1">Duluth1</strain>
        <tissue evidence="1">Whole animal</tissue>
    </source>
</reference>
<sequence>MTTGRINQIATVVYVRVRTTPACESGNCSLALSLGLLRRRRNVFLGLAASVLVRRLLLRAFRRWATKAEPASASRGVPRVRFAYCRACPPANPSLP</sequence>
<reference evidence="1" key="2">
    <citation type="submission" date="2020-11" db="EMBL/GenBank/DDBJ databases">
        <authorList>
            <person name="McCartney M.A."/>
            <person name="Auch B."/>
            <person name="Kono T."/>
            <person name="Mallez S."/>
            <person name="Becker A."/>
            <person name="Gohl D.M."/>
            <person name="Silverstein K.A.T."/>
            <person name="Koren S."/>
            <person name="Bechman K.B."/>
            <person name="Herman A."/>
            <person name="Abrahante J.E."/>
            <person name="Garbe J."/>
        </authorList>
    </citation>
    <scope>NUCLEOTIDE SEQUENCE</scope>
    <source>
        <strain evidence="1">Duluth1</strain>
        <tissue evidence="1">Whole animal</tissue>
    </source>
</reference>
<dbReference type="EMBL" id="JAIWYP010000005">
    <property type="protein sequence ID" value="KAH3829337.1"/>
    <property type="molecule type" value="Genomic_DNA"/>
</dbReference>
<proteinExistence type="predicted"/>